<feature type="region of interest" description="Disordered" evidence="1">
    <location>
        <begin position="503"/>
        <end position="595"/>
    </location>
</feature>
<feature type="compositionally biased region" description="Low complexity" evidence="1">
    <location>
        <begin position="544"/>
        <end position="568"/>
    </location>
</feature>
<reference evidence="2" key="1">
    <citation type="submission" date="2022-11" db="EMBL/GenBank/DDBJ databases">
        <title>Minimal conservation of predation-associated metabolite biosynthetic gene clusters underscores biosynthetic potential of Myxococcota including descriptions for ten novel species: Archangium lansinium sp. nov., Myxococcus landrumus sp. nov., Nannocystis bai.</title>
        <authorList>
            <person name="Ahearne A."/>
            <person name="Stevens C."/>
            <person name="Phillips K."/>
        </authorList>
    </citation>
    <scope>NUCLEOTIDE SEQUENCE</scope>
    <source>
        <strain evidence="2">Na p29</strain>
    </source>
</reference>
<dbReference type="Proteomes" id="UP001150924">
    <property type="component" value="Unassembled WGS sequence"/>
</dbReference>
<gene>
    <name evidence="2" type="ORF">OV079_19085</name>
</gene>
<comment type="caution">
    <text evidence="2">The sequence shown here is derived from an EMBL/GenBank/DDBJ whole genome shotgun (WGS) entry which is preliminary data.</text>
</comment>
<feature type="compositionally biased region" description="Pro residues" evidence="1">
    <location>
        <begin position="506"/>
        <end position="530"/>
    </location>
</feature>
<dbReference type="AlphaFoldDB" id="A0A9X3IY30"/>
<dbReference type="InterPro" id="IPR019283">
    <property type="entry name" value="DUF2330"/>
</dbReference>
<proteinExistence type="predicted"/>
<keyword evidence="3" id="KW-1185">Reference proteome</keyword>
<evidence type="ECO:0000256" key="1">
    <source>
        <dbReference type="SAM" id="MobiDB-lite"/>
    </source>
</evidence>
<protein>
    <submittedName>
        <fullName evidence="2">DUF2330 domain-containing protein</fullName>
    </submittedName>
</protein>
<dbReference type="EMBL" id="JAPNKE010000002">
    <property type="protein sequence ID" value="MCY1007615.1"/>
    <property type="molecule type" value="Genomic_DNA"/>
</dbReference>
<evidence type="ECO:0000313" key="3">
    <source>
        <dbReference type="Proteomes" id="UP001150924"/>
    </source>
</evidence>
<feature type="compositionally biased region" description="Low complexity" evidence="1">
    <location>
        <begin position="578"/>
        <end position="590"/>
    </location>
</feature>
<sequence length="745" mass="80040">MLAALPPNRADACGGTVCEPGPNAMPVDQTGENILFIIDQGQVEVHIQIQYDPDTNAQQFAWLIPLPEVPTFSVGSELLFQELLNATVPTYGLQDNFEFCGGDTDSFPATSGASFTGDGTTGDGTDTGVIVKKIETVGAFEVVVLAGMNAGDIMQWLGDNGYQQDPNAEPILQEYLDEGNSVVAFKLSNDEGLSSIHPIVLSFAEPEGCVPIRLTRIAAVEDMDIRAFSLGDGRAIPTNYRHVLVNPLKIDWLNLGANYKEVVSLAVDAFMAEGHAFVTEFAGDSNVLNIGNFYSQVWSADPFTGLAAVDVMSQLNQQGLTDCTDEFFCQFNHPLVQGLLSTYLPVPNGITAEQFYSCLSCFEADIDLGAWGDGSGFAKDLLARVIEPAEHAKTLVETWPYLTRLYTTISPNEMTEDPLFLLNPELPDVPNLRIAQRDISCEDFSVVTLPDGRQVNMNFGDPWPQFQDEMPWEEDVDQMVMDGMPQPLVDNTPLIDQLLAEWNQQHPPPPRAPPAARPPATPTAPPPAPTPRAATAAPAPPSTRPRATAAPTSSAAPKAAVAPATAAAPPRPSPPCWPCSASSPSAPADAAEPKDMSIGTCSRRHVPGDMSSSIPRSPPVAERRALSAIPRISGAMSPRAPALLSGRREARVCRPSIACPRRQALEPPRSSPVAEWRRLSALGRMSQATCPRAPALAPRPADDGAPRPSPGRIRPSHLDAVAGREGQSPAPPHRRDTLRPWSPPR</sequence>
<dbReference type="Pfam" id="PF10092">
    <property type="entry name" value="DUF2330"/>
    <property type="match status" value="1"/>
</dbReference>
<dbReference type="RefSeq" id="WP_267770259.1">
    <property type="nucleotide sequence ID" value="NZ_JAPNKE010000002.1"/>
</dbReference>
<name>A0A9X3IY30_9BACT</name>
<accession>A0A9X3IY30</accession>
<organism evidence="2 3">
    <name type="scientific">Nannocystis pusilla</name>
    <dbReference type="NCBI Taxonomy" id="889268"/>
    <lineage>
        <taxon>Bacteria</taxon>
        <taxon>Pseudomonadati</taxon>
        <taxon>Myxococcota</taxon>
        <taxon>Polyangia</taxon>
        <taxon>Nannocystales</taxon>
        <taxon>Nannocystaceae</taxon>
        <taxon>Nannocystis</taxon>
    </lineage>
</organism>
<feature type="region of interest" description="Disordered" evidence="1">
    <location>
        <begin position="685"/>
        <end position="745"/>
    </location>
</feature>
<evidence type="ECO:0000313" key="2">
    <source>
        <dbReference type="EMBL" id="MCY1007615.1"/>
    </source>
</evidence>